<dbReference type="InterPro" id="IPR052109">
    <property type="entry name" value="SRRM_Domain-Containing"/>
</dbReference>
<gene>
    <name evidence="2" type="ORF">LTR77_002658</name>
</gene>
<dbReference type="GeneID" id="89924005"/>
<feature type="compositionally biased region" description="Low complexity" evidence="1">
    <location>
        <begin position="607"/>
        <end position="620"/>
    </location>
</feature>
<dbReference type="SUPFAM" id="SSF52047">
    <property type="entry name" value="RNI-like"/>
    <property type="match status" value="1"/>
</dbReference>
<feature type="region of interest" description="Disordered" evidence="1">
    <location>
        <begin position="579"/>
        <end position="640"/>
    </location>
</feature>
<dbReference type="EMBL" id="JAVRRT010000004">
    <property type="protein sequence ID" value="KAK5172538.1"/>
    <property type="molecule type" value="Genomic_DNA"/>
</dbReference>
<dbReference type="RefSeq" id="XP_064661256.1">
    <property type="nucleotide sequence ID" value="XM_064799917.1"/>
</dbReference>
<feature type="compositionally biased region" description="Basic and acidic residues" evidence="1">
    <location>
        <begin position="38"/>
        <end position="50"/>
    </location>
</feature>
<dbReference type="Gene3D" id="3.80.10.10">
    <property type="entry name" value="Ribonuclease Inhibitor"/>
    <property type="match status" value="1"/>
</dbReference>
<evidence type="ECO:0000256" key="1">
    <source>
        <dbReference type="SAM" id="MobiDB-lite"/>
    </source>
</evidence>
<protein>
    <recommendedName>
        <fullName evidence="4">F-box protein</fullName>
    </recommendedName>
</protein>
<feature type="compositionally biased region" description="Acidic residues" evidence="1">
    <location>
        <begin position="28"/>
        <end position="37"/>
    </location>
</feature>
<feature type="compositionally biased region" description="Acidic residues" evidence="1">
    <location>
        <begin position="621"/>
        <end position="635"/>
    </location>
</feature>
<accession>A0AAV9PJL4</accession>
<dbReference type="PANTHER" id="PTHR34755">
    <property type="entry name" value="SERINE/ARGININE REPETITIVE MATRIX PROTEIN 3-RELATED"/>
    <property type="match status" value="1"/>
</dbReference>
<organism evidence="2 3">
    <name type="scientific">Saxophila tyrrhenica</name>
    <dbReference type="NCBI Taxonomy" id="1690608"/>
    <lineage>
        <taxon>Eukaryota</taxon>
        <taxon>Fungi</taxon>
        <taxon>Dikarya</taxon>
        <taxon>Ascomycota</taxon>
        <taxon>Pezizomycotina</taxon>
        <taxon>Dothideomycetes</taxon>
        <taxon>Dothideomycetidae</taxon>
        <taxon>Mycosphaerellales</taxon>
        <taxon>Extremaceae</taxon>
        <taxon>Saxophila</taxon>
    </lineage>
</organism>
<feature type="compositionally biased region" description="Basic residues" evidence="1">
    <location>
        <begin position="71"/>
        <end position="80"/>
    </location>
</feature>
<feature type="compositionally biased region" description="Basic residues" evidence="1">
    <location>
        <begin position="1"/>
        <end position="11"/>
    </location>
</feature>
<reference evidence="2 3" key="1">
    <citation type="submission" date="2023-08" db="EMBL/GenBank/DDBJ databases">
        <title>Black Yeasts Isolated from many extreme environments.</title>
        <authorList>
            <person name="Coleine C."/>
            <person name="Stajich J.E."/>
            <person name="Selbmann L."/>
        </authorList>
    </citation>
    <scope>NUCLEOTIDE SEQUENCE [LARGE SCALE GENOMIC DNA]</scope>
    <source>
        <strain evidence="2 3">CCFEE 5935</strain>
    </source>
</reference>
<feature type="region of interest" description="Disordered" evidence="1">
    <location>
        <begin position="1"/>
        <end position="114"/>
    </location>
</feature>
<evidence type="ECO:0000313" key="3">
    <source>
        <dbReference type="Proteomes" id="UP001337655"/>
    </source>
</evidence>
<proteinExistence type="predicted"/>
<evidence type="ECO:0000313" key="2">
    <source>
        <dbReference type="EMBL" id="KAK5172538.1"/>
    </source>
</evidence>
<dbReference type="AlphaFoldDB" id="A0AAV9PJL4"/>
<keyword evidence="3" id="KW-1185">Reference proteome</keyword>
<evidence type="ECO:0008006" key="4">
    <source>
        <dbReference type="Google" id="ProtNLM"/>
    </source>
</evidence>
<dbReference type="InterPro" id="IPR032675">
    <property type="entry name" value="LRR_dom_sf"/>
</dbReference>
<dbReference type="PANTHER" id="PTHR34755:SF4">
    <property type="entry name" value="F-BOX DOMAIN-CONTAINING PROTEIN"/>
    <property type="match status" value="1"/>
</dbReference>
<feature type="region of interest" description="Disordered" evidence="1">
    <location>
        <begin position="670"/>
        <end position="695"/>
    </location>
</feature>
<dbReference type="Proteomes" id="UP001337655">
    <property type="component" value="Unassembled WGS sequence"/>
</dbReference>
<comment type="caution">
    <text evidence="2">The sequence shown here is derived from an EMBL/GenBank/DDBJ whole genome shotgun (WGS) entry which is preliminary data.</text>
</comment>
<sequence>MSAKGTKRRSARQVAERKQSRSIYYEPSSDEDEVASDDGDHAAELEEPAPKRRKTRPTRPTTRAAAQNKRETHKPRRTKNKVQDRKKQSSSRKLGAPLKPKIKKEPKYTGPSDNRIPDWTSLPIDILRDVFTFALNSTHDQTTSTSADVSWLMQAARTCRAFSVPALEAYYQAPKLRTTYQPHYLLELLQMPQEKTYVNYAVKVKSLEIPVNQIAYSAAGKERLNLSSLVTHPQDSPPYRLHKAQRWEYPKDMFQALDESGVRLKSWRWTSSMIPAAEVLDANRYIGKVYSRKAFEYVENLALCGFQDYDDKVSDVPDGRPIPQADEEKKTPGLATALSLLPHLKALTFVSCDCIMNDFLEHLPHGIERLHFNNCLELTSTMLKDYFKVSGSQLRELVINHCASVDLTFLPPLKALCPKLEVLKMDLTYYSERTNYNDAWAMYDHLLSDDDVPTWPSTLRHLELVNLKKWEAEAAQNLFRSLVEGAKDLPALRYLVLHAHISIPWRDRAQFRDQWIDRLNTVYLRRSEEPNQFLGSLRQYKLYKDAVADGRAVASPIDLDTDGESTTSRRLSHVRITPRKALADPETFEQTSPTAERPQRTARRSARVATRAESLNASTAGDDDESSSEADNESDDWSKQPEVFIQGLCNVVDIRIDNQRPAENQFTEANFLDSELSGDEDWHSGAEDEDEGYAW</sequence>
<name>A0AAV9PJL4_9PEZI</name>